<proteinExistence type="predicted"/>
<feature type="region of interest" description="Disordered" evidence="1">
    <location>
        <begin position="61"/>
        <end position="124"/>
    </location>
</feature>
<comment type="caution">
    <text evidence="2">The sequence shown here is derived from an EMBL/GenBank/DDBJ whole genome shotgun (WGS) entry which is preliminary data.</text>
</comment>
<accession>A0ABW2WP69</accession>
<gene>
    <name evidence="2" type="ORF">ACFQ2K_11620</name>
</gene>
<evidence type="ECO:0000256" key="1">
    <source>
        <dbReference type="SAM" id="MobiDB-lite"/>
    </source>
</evidence>
<evidence type="ECO:0000313" key="3">
    <source>
        <dbReference type="Proteomes" id="UP001596915"/>
    </source>
</evidence>
<organism evidence="2 3">
    <name type="scientific">Streptomyces sanglieri</name>
    <dbReference type="NCBI Taxonomy" id="193460"/>
    <lineage>
        <taxon>Bacteria</taxon>
        <taxon>Bacillati</taxon>
        <taxon>Actinomycetota</taxon>
        <taxon>Actinomycetes</taxon>
        <taxon>Kitasatosporales</taxon>
        <taxon>Streptomycetaceae</taxon>
        <taxon>Streptomyces</taxon>
    </lineage>
</organism>
<dbReference type="Proteomes" id="UP001596915">
    <property type="component" value="Unassembled WGS sequence"/>
</dbReference>
<protein>
    <submittedName>
        <fullName evidence="2">Uncharacterized protein</fullName>
    </submittedName>
</protein>
<sequence>MPSEDEVFGVWNPATGTWTKEPALDYAAFGVLAEVQAAAKSGAYERASAGAVAEVTADVTRNAGSAHASRRGGEVAGRASADRPTPMSSRRPRIAIRFSDALGRRARPAWSVRARTVRGPAPTD</sequence>
<keyword evidence="3" id="KW-1185">Reference proteome</keyword>
<evidence type="ECO:0000313" key="2">
    <source>
        <dbReference type="EMBL" id="MFD0623354.1"/>
    </source>
</evidence>
<dbReference type="EMBL" id="JBHTGL010000008">
    <property type="protein sequence ID" value="MFD0623354.1"/>
    <property type="molecule type" value="Genomic_DNA"/>
</dbReference>
<reference evidence="3" key="1">
    <citation type="journal article" date="2019" name="Int. J. Syst. Evol. Microbiol.">
        <title>The Global Catalogue of Microorganisms (GCM) 10K type strain sequencing project: providing services to taxonomists for standard genome sequencing and annotation.</title>
        <authorList>
            <consortium name="The Broad Institute Genomics Platform"/>
            <consortium name="The Broad Institute Genome Sequencing Center for Infectious Disease"/>
            <person name="Wu L."/>
            <person name="Ma J."/>
        </authorList>
    </citation>
    <scope>NUCLEOTIDE SEQUENCE [LARGE SCALE GENOMIC DNA]</scope>
    <source>
        <strain evidence="3">JCM 12607</strain>
    </source>
</reference>
<name>A0ABW2WP69_9ACTN</name>